<dbReference type="InterPro" id="IPR047589">
    <property type="entry name" value="DUF11_rpt"/>
</dbReference>
<keyword evidence="2" id="KW-1185">Reference proteome</keyword>
<dbReference type="STRING" id="762845.BCR26_06705"/>
<dbReference type="InterPro" id="IPR013320">
    <property type="entry name" value="ConA-like_dom_sf"/>
</dbReference>
<evidence type="ECO:0008006" key="3">
    <source>
        <dbReference type="Google" id="ProtNLM"/>
    </source>
</evidence>
<dbReference type="RefSeq" id="WP_069700202.1">
    <property type="nucleotide sequence ID" value="NZ_JAGGMA010000006.1"/>
</dbReference>
<dbReference type="EMBL" id="MIEK01000078">
    <property type="protein sequence ID" value="OEH80915.1"/>
    <property type="molecule type" value="Genomic_DNA"/>
</dbReference>
<dbReference type="SUPFAM" id="SSF49899">
    <property type="entry name" value="Concanavalin A-like lectins/glucanases"/>
    <property type="match status" value="1"/>
</dbReference>
<dbReference type="NCBIfam" id="TIGR01451">
    <property type="entry name" value="B_ant_repeat"/>
    <property type="match status" value="1"/>
</dbReference>
<evidence type="ECO:0000313" key="1">
    <source>
        <dbReference type="EMBL" id="OEH80915.1"/>
    </source>
</evidence>
<dbReference type="Proteomes" id="UP000095256">
    <property type="component" value="Unassembled WGS sequence"/>
</dbReference>
<protein>
    <recommendedName>
        <fullName evidence="3">WxL domain-containing protein</fullName>
    </recommendedName>
</protein>
<accession>A0A1E5KSQ0</accession>
<proteinExistence type="predicted"/>
<dbReference type="AlphaFoldDB" id="A0A1E5KSQ0"/>
<organism evidence="1 2">
    <name type="scientific">Enterococcus rivorum</name>
    <dbReference type="NCBI Taxonomy" id="762845"/>
    <lineage>
        <taxon>Bacteria</taxon>
        <taxon>Bacillati</taxon>
        <taxon>Bacillota</taxon>
        <taxon>Bacilli</taxon>
        <taxon>Lactobacillales</taxon>
        <taxon>Enterococcaceae</taxon>
        <taxon>Enterococcus</taxon>
    </lineage>
</organism>
<reference evidence="1 2" key="1">
    <citation type="submission" date="2016-09" db="EMBL/GenBank/DDBJ databases">
        <authorList>
            <person name="Capua I."/>
            <person name="De Benedictis P."/>
            <person name="Joannis T."/>
            <person name="Lombin L.H."/>
            <person name="Cattoli G."/>
        </authorList>
    </citation>
    <scope>NUCLEOTIDE SEQUENCE [LARGE SCALE GENOMIC DNA]</scope>
    <source>
        <strain evidence="1 2">LMG 25899</strain>
    </source>
</reference>
<dbReference type="Gene3D" id="3.10.20.320">
    <property type="entry name" value="Putative peptidoglycan bound protein (lpxtg motif)"/>
    <property type="match status" value="1"/>
</dbReference>
<gene>
    <name evidence="1" type="ORF">BCR26_06705</name>
</gene>
<evidence type="ECO:0000313" key="2">
    <source>
        <dbReference type="Proteomes" id="UP000095256"/>
    </source>
</evidence>
<dbReference type="Gene3D" id="2.60.120.200">
    <property type="match status" value="1"/>
</dbReference>
<name>A0A1E5KSQ0_9ENTE</name>
<sequence length="947" mass="105381">MKSQNRRKSIPNDRLFFLLFSWVLVVGIFLLTISPLKVEAYMAVYPENGRYPATPEEAEGSRVDFRDAFVFPGNFGTGVNDYYANHAYLSAERANVVAIYDGVQASQKSMVWYGTQLDLNQPFEFEYYVFLSNQEKLMPNGLGDGIAFVMQNDPAGPNAIGGRGGGIGVYPNSKTTSNMIYNALALEFDTYDNDGTHTPNYDAGLFHVWPHIALGTTATINQHSFGNAAIQEVYNNFQHRGLTYPESRPEADTWFGAWKKVSVKWEPQSDKVNGLYTYQFADYSPKTVSIDIDATFQNVWSGSSATRPEWNRKVTWGFVGSNYLAGNAFGVMITKLPQQPVLEVSRLVRNATAKESEFKQKTTAKVGDELEYKVNVKNTVVKESNIILKKATVIEALEHNQYLNNLKFSNSIASPESVIIPSVTLDGKNNFTFTDNNYDYGQGQKFEYKYSVTVGSNTTDFVNDVAVSSVYSTEKKYGETTVIVTPEEFESTKKVDGNNPIVGEEVTFTVETSIGKGRFLASQIKDSLPTGMELIPNTTKIYNKGQASSAETLVDSEVWAKNQLTLKRVDSKRYVINGGAVDQNTLVLEYKARPTKSVKGEELLSEKATISGTNNYRVASDKQNYSVQSNDIKFKVKTELKISFKDILGDLLNKTFISSTNEEYNQKNPVVLYFNTGDNYDVKDEIEVISKNLLKNQNLTAKQIDGELTNVIPKEGADISIVYSNEGTLTIKFVDEEDKDLAEEIVQTVSIGDTINLTTEADVLKVVKELKAAHYDVKTAPTNEAALKITKKETQVKYIFSGKLQLVPVPATLNFGLKNTADGKIIRNNSPEYKEHLVIADTRINRTAGWTLKAVLSKPLTSGNGKIVIPDAIRYKNPIKKEFPLNADTQVLIADNTGTAGEVDISKTWGDQEDSNGFKIEIPAVKVRELGKYQAHITYYLAATYEP</sequence>
<comment type="caution">
    <text evidence="1">The sequence shown here is derived from an EMBL/GenBank/DDBJ whole genome shotgun (WGS) entry which is preliminary data.</text>
</comment>
<dbReference type="OrthoDB" id="2306834at2"/>